<dbReference type="GO" id="GO:0020037">
    <property type="term" value="F:heme binding"/>
    <property type="evidence" value="ECO:0007669"/>
    <property type="project" value="InterPro"/>
</dbReference>
<dbReference type="InterPro" id="IPR002403">
    <property type="entry name" value="Cyt_P450_E_grp-IV"/>
</dbReference>
<accession>A0A2T2ZZ03</accession>
<dbReference type="PANTHER" id="PTHR24305">
    <property type="entry name" value="CYTOCHROME P450"/>
    <property type="match status" value="1"/>
</dbReference>
<gene>
    <name evidence="10" type="ORF">BD289DRAFT_374920</name>
</gene>
<keyword evidence="11" id="KW-1185">Reference proteome</keyword>
<feature type="transmembrane region" description="Helical" evidence="9">
    <location>
        <begin position="12"/>
        <end position="31"/>
    </location>
</feature>
<evidence type="ECO:0000256" key="2">
    <source>
        <dbReference type="ARBA" id="ARBA00010617"/>
    </source>
</evidence>
<keyword evidence="9" id="KW-1133">Transmembrane helix</keyword>
<feature type="binding site" description="axial binding residue" evidence="7">
    <location>
        <position position="493"/>
    </location>
    <ligand>
        <name>heme</name>
        <dbReference type="ChEBI" id="CHEBI:30413"/>
    </ligand>
    <ligandPart>
        <name>Fe</name>
        <dbReference type="ChEBI" id="CHEBI:18248"/>
    </ligandPart>
</feature>
<evidence type="ECO:0000256" key="3">
    <source>
        <dbReference type="ARBA" id="ARBA00022617"/>
    </source>
</evidence>
<comment type="similarity">
    <text evidence="2 8">Belongs to the cytochrome P450 family.</text>
</comment>
<evidence type="ECO:0000256" key="4">
    <source>
        <dbReference type="ARBA" id="ARBA00022723"/>
    </source>
</evidence>
<evidence type="ECO:0000256" key="1">
    <source>
        <dbReference type="ARBA" id="ARBA00001971"/>
    </source>
</evidence>
<proteinExistence type="inferred from homology"/>
<protein>
    <submittedName>
        <fullName evidence="10">Cytochrome P450</fullName>
    </submittedName>
</protein>
<dbReference type="GO" id="GO:0016705">
    <property type="term" value="F:oxidoreductase activity, acting on paired donors, with incorporation or reduction of molecular oxygen"/>
    <property type="evidence" value="ECO:0007669"/>
    <property type="project" value="InterPro"/>
</dbReference>
<dbReference type="InterPro" id="IPR017972">
    <property type="entry name" value="Cyt_P450_CS"/>
</dbReference>
<evidence type="ECO:0000256" key="5">
    <source>
        <dbReference type="ARBA" id="ARBA00023004"/>
    </source>
</evidence>
<dbReference type="GO" id="GO:0005506">
    <property type="term" value="F:iron ion binding"/>
    <property type="evidence" value="ECO:0007669"/>
    <property type="project" value="InterPro"/>
</dbReference>
<dbReference type="AlphaFoldDB" id="A0A2T2ZZ03"/>
<dbReference type="Proteomes" id="UP000241462">
    <property type="component" value="Unassembled WGS sequence"/>
</dbReference>
<dbReference type="PRINTS" id="PR00465">
    <property type="entry name" value="EP450IV"/>
</dbReference>
<evidence type="ECO:0000313" key="10">
    <source>
        <dbReference type="EMBL" id="PSR79888.1"/>
    </source>
</evidence>
<dbReference type="Gene3D" id="1.10.630.10">
    <property type="entry name" value="Cytochrome P450"/>
    <property type="match status" value="1"/>
</dbReference>
<dbReference type="SUPFAM" id="SSF48264">
    <property type="entry name" value="Cytochrome P450"/>
    <property type="match status" value="1"/>
</dbReference>
<dbReference type="EMBL" id="KZ678551">
    <property type="protein sequence ID" value="PSR79888.1"/>
    <property type="molecule type" value="Genomic_DNA"/>
</dbReference>
<keyword evidence="6 8" id="KW-0503">Monooxygenase</keyword>
<comment type="cofactor">
    <cofactor evidence="1 7">
        <name>heme</name>
        <dbReference type="ChEBI" id="CHEBI:30413"/>
    </cofactor>
</comment>
<keyword evidence="9" id="KW-0812">Transmembrane</keyword>
<evidence type="ECO:0000313" key="11">
    <source>
        <dbReference type="Proteomes" id="UP000241462"/>
    </source>
</evidence>
<dbReference type="PANTHER" id="PTHR24305:SF232">
    <property type="entry name" value="P450, PUTATIVE (EUROFUNG)-RELATED"/>
    <property type="match status" value="1"/>
</dbReference>
<evidence type="ECO:0000256" key="8">
    <source>
        <dbReference type="RuleBase" id="RU000461"/>
    </source>
</evidence>
<evidence type="ECO:0000256" key="6">
    <source>
        <dbReference type="ARBA" id="ARBA00023033"/>
    </source>
</evidence>
<dbReference type="InParanoid" id="A0A2T2ZZ03"/>
<dbReference type="PRINTS" id="PR00385">
    <property type="entry name" value="P450"/>
</dbReference>
<organism evidence="10 11">
    <name type="scientific">Coniella lustricola</name>
    <dbReference type="NCBI Taxonomy" id="2025994"/>
    <lineage>
        <taxon>Eukaryota</taxon>
        <taxon>Fungi</taxon>
        <taxon>Dikarya</taxon>
        <taxon>Ascomycota</taxon>
        <taxon>Pezizomycotina</taxon>
        <taxon>Sordariomycetes</taxon>
        <taxon>Sordariomycetidae</taxon>
        <taxon>Diaporthales</taxon>
        <taxon>Schizoparmaceae</taxon>
        <taxon>Coniella</taxon>
    </lineage>
</organism>
<keyword evidence="9" id="KW-0472">Membrane</keyword>
<dbReference type="STRING" id="2025994.A0A2T2ZZ03"/>
<keyword evidence="3 7" id="KW-0349">Heme</keyword>
<evidence type="ECO:0000256" key="7">
    <source>
        <dbReference type="PIRSR" id="PIRSR602403-1"/>
    </source>
</evidence>
<dbReference type="InterPro" id="IPR001128">
    <property type="entry name" value="Cyt_P450"/>
</dbReference>
<dbReference type="InterPro" id="IPR036396">
    <property type="entry name" value="Cyt_P450_sf"/>
</dbReference>
<dbReference type="InterPro" id="IPR050121">
    <property type="entry name" value="Cytochrome_P450_monoxygenase"/>
</dbReference>
<reference evidence="10 11" key="1">
    <citation type="journal article" date="2018" name="Mycol. Prog.">
        <title>Coniella lustricola, a new species from submerged detritus.</title>
        <authorList>
            <person name="Raudabaugh D.B."/>
            <person name="Iturriaga T."/>
            <person name="Carver A."/>
            <person name="Mondo S."/>
            <person name="Pangilinan J."/>
            <person name="Lipzen A."/>
            <person name="He G."/>
            <person name="Amirebrahimi M."/>
            <person name="Grigoriev I.V."/>
            <person name="Miller A.N."/>
        </authorList>
    </citation>
    <scope>NUCLEOTIDE SEQUENCE [LARGE SCALE GENOMIC DNA]</scope>
    <source>
        <strain evidence="10 11">B22-T-1</strain>
    </source>
</reference>
<keyword evidence="4 7" id="KW-0479">Metal-binding</keyword>
<keyword evidence="8" id="KW-0560">Oxidoreductase</keyword>
<dbReference type="CDD" id="cd11060">
    <property type="entry name" value="CYP57A1-like"/>
    <property type="match status" value="1"/>
</dbReference>
<evidence type="ECO:0000256" key="9">
    <source>
        <dbReference type="SAM" id="Phobius"/>
    </source>
</evidence>
<dbReference type="GO" id="GO:0004497">
    <property type="term" value="F:monooxygenase activity"/>
    <property type="evidence" value="ECO:0007669"/>
    <property type="project" value="UniProtKB-KW"/>
</dbReference>
<name>A0A2T2ZZ03_9PEZI</name>
<dbReference type="OrthoDB" id="3934656at2759"/>
<dbReference type="Pfam" id="PF00067">
    <property type="entry name" value="p450"/>
    <property type="match status" value="1"/>
</dbReference>
<sequence length="551" mass="62278">MTLDSLSPSKWHPLGLSCIALLLYILYQYYLHPLHRYPGPLLAKFTDYWRFQDVRSRKSHLSRVALHKKLGPVVRVGPNTLSIADPAYIPKIYGAGQGFVKSPFYHPFQGWVGDKIGYNLFTTRDAAYHSALKKPVAAAYSLKAALEFEPIVDECIEAIVRHLDEYVIKGDKKNKKAWDMAAWMQYYSFDVMALMTWGKAFGFLERGQDVNGMIKRLDARLDVISPQTQMPWLDYLLVKNPIVNLFGFRDRTNAFATFAAKLIQERQQELPTSITASTADSKLARRLFIDHFLAAQHSHPATVDARTVVIYTTTNIMAGSDTVAIALRTVFYMLMRHSAVYARLQAEIDAAFVAFTKPSSGTTEPSVSNKHHTEHTPFTFPLAATADLPYLTATINEALRIHPPVGLPLERVVPGAGLRMHNDSHILPPGTQVSCHAWPMHHLSSTWGADPHLFRPERWLRNETGNETTDAYKARLRSMHDSLLSFGAGSRVCMGRHLSMLQITKLVPSLLLRYRFALVDPEKEWDVVCGWFVRQAGMDVFVERRGEVLAR</sequence>
<keyword evidence="5 7" id="KW-0408">Iron</keyword>
<dbReference type="PROSITE" id="PS00086">
    <property type="entry name" value="CYTOCHROME_P450"/>
    <property type="match status" value="1"/>
</dbReference>